<evidence type="ECO:0000313" key="1">
    <source>
        <dbReference type="EMBL" id="OIQ99722.1"/>
    </source>
</evidence>
<comment type="caution">
    <text evidence="1">The sequence shown here is derived from an EMBL/GenBank/DDBJ whole genome shotgun (WGS) entry which is preliminary data.</text>
</comment>
<protein>
    <submittedName>
        <fullName evidence="1">Uncharacterized protein</fullName>
    </submittedName>
</protein>
<dbReference type="AlphaFoldDB" id="A0A1J5RVN1"/>
<reference evidence="1" key="1">
    <citation type="submission" date="2016-10" db="EMBL/GenBank/DDBJ databases">
        <title>Sequence of Gallionella enrichment culture.</title>
        <authorList>
            <person name="Poehlein A."/>
            <person name="Muehling M."/>
            <person name="Daniel R."/>
        </authorList>
    </citation>
    <scope>NUCLEOTIDE SEQUENCE</scope>
</reference>
<accession>A0A1J5RVN1</accession>
<dbReference type="EMBL" id="MLJW01000103">
    <property type="protein sequence ID" value="OIQ99722.1"/>
    <property type="molecule type" value="Genomic_DNA"/>
</dbReference>
<gene>
    <name evidence="1" type="ORF">GALL_183020</name>
</gene>
<proteinExistence type="predicted"/>
<organism evidence="1">
    <name type="scientific">mine drainage metagenome</name>
    <dbReference type="NCBI Taxonomy" id="410659"/>
    <lineage>
        <taxon>unclassified sequences</taxon>
        <taxon>metagenomes</taxon>
        <taxon>ecological metagenomes</taxon>
    </lineage>
</organism>
<sequence length="642" mass="67949">MCSPPRGLRCPGRPPLRLPLLLALGLAAGPAPAQDLTLTLAAVDHPAFSLRQVRIHIADLAGGPADIDIGRLVVGGRKFRDLKLHCRRFDWSRERLACRDGTFKSEGRSALPLAFSYRLNRRLLDLRFTGADLAGAAALPQLAAYKPAGRFDAHLLAAPAKIEMSVKLADASFSSADGALAADHLGASLDLKAERRGGGWDWRGTVAWPRGEAYWAPLYHAGGTKLTASGRFAPGSLSVDRAVLSLDGIGSASGELQWGGGRLIEARVATGPLDLAVVVKQLLQPFLDLRAGPKLAAGGKGKIAVEWRQGVLEGLDLGLDDASIDANGLALSGVSARIPWRRDEATVAEFSTAGGRFGRLPLGAFTLPLAMHGFEFDAAHVGIPLLDGELLFDGFHAARENGQWRWRLGAALTPVSMPLLTATLGLPRMQGRLSATIPAIGYADSTLALDGALVVSVFDGYLAATGLKLIDPLGPLPRLTAEVELRHLDLGMLTETFSFGDITGYIDGDVRGLELQGARPLAFTADIRSSPGDYRKRISQRAVQNISSLGGAGAGAAIERSFLGFFKTFGYRRLGLSCRLLESGVCVMGGIENVPGGAGYLIVEGGGIPALSVIGYNRRVHWDELVSRLQAVIAGNSKPVIQ</sequence>
<name>A0A1J5RVN1_9ZZZZ</name>